<dbReference type="InterPro" id="IPR007525">
    <property type="entry name" value="FrhB_FdhB_C"/>
</dbReference>
<dbReference type="EMBL" id="JALHLE010000027">
    <property type="protein sequence ID" value="MCJ2180047.1"/>
    <property type="molecule type" value="Genomic_DNA"/>
</dbReference>
<dbReference type="RefSeq" id="WP_243995397.1">
    <property type="nucleotide sequence ID" value="NZ_JALHLE010000027.1"/>
</dbReference>
<organism evidence="3 4">
    <name type="scientific">Novosphingobium album</name>
    <name type="common">ex Hu et al. 2023</name>
    <dbReference type="NCBI Taxonomy" id="2930093"/>
    <lineage>
        <taxon>Bacteria</taxon>
        <taxon>Pseudomonadati</taxon>
        <taxon>Pseudomonadota</taxon>
        <taxon>Alphaproteobacteria</taxon>
        <taxon>Sphingomonadales</taxon>
        <taxon>Sphingomonadaceae</taxon>
        <taxon>Novosphingobium</taxon>
    </lineage>
</organism>
<evidence type="ECO:0000259" key="1">
    <source>
        <dbReference type="Pfam" id="PF04422"/>
    </source>
</evidence>
<dbReference type="InterPro" id="IPR045220">
    <property type="entry name" value="FRHB/FDHB/HCAR-like"/>
</dbReference>
<dbReference type="Proteomes" id="UP001162880">
    <property type="component" value="Unassembled WGS sequence"/>
</dbReference>
<sequence>MKLPSSPTIDRVLAAELCSGCGMCAGIATDSIRMETVAPGYSRPNVFAALDSSAENRIAAACPGAVVAPWPDAPERDSYWGPSIRILAGHATDPHVRFAGSSGGALSALLIHALATGLVDRVLHVAPDPEYPTRSRLQVSKTAEEVIANAGSRYSASSPLQDIDRVLAEDMRTAFVGKPCDVSALRQLATADPRVAQRIPITLSFFCGGLPSHAGADRIVRQMGLDPARLARFRYRGNGWPGQARAETVDGQVREMSYAESWGNHLSKEVQFRCKICPDAVGGVADIACADAWHGDADGYPSFEEQDGRSLIVTRTAPGDALFASAAVAGVLEASPIPVRDIDLMQPAQARRKRLIVARVASCRLAGHAVPKMDGLDVKKAARKANLREQSRNFLGMLRRIIFKRK</sequence>
<dbReference type="Pfam" id="PF04422">
    <property type="entry name" value="FrhB_FdhB_N"/>
    <property type="match status" value="1"/>
</dbReference>
<dbReference type="Pfam" id="PF04432">
    <property type="entry name" value="FrhB_FdhB_C"/>
    <property type="match status" value="1"/>
</dbReference>
<reference evidence="3" key="1">
    <citation type="submission" date="2022-03" db="EMBL/GenBank/DDBJ databases">
        <title>Identification of a novel bacterium isolated from mangrove sediments.</title>
        <authorList>
            <person name="Pan X."/>
        </authorList>
    </citation>
    <scope>NUCLEOTIDE SEQUENCE</scope>
    <source>
        <strain evidence="3">B2580</strain>
    </source>
</reference>
<evidence type="ECO:0000259" key="2">
    <source>
        <dbReference type="Pfam" id="PF04432"/>
    </source>
</evidence>
<gene>
    <name evidence="3" type="ORF">MTR64_15865</name>
</gene>
<dbReference type="PANTHER" id="PTHR31332">
    <property type="entry name" value="7-HYDROXYMETHYL CHLOROPHYLL A REDUCTASE, CHLOROPLASTIC"/>
    <property type="match status" value="1"/>
</dbReference>
<feature type="domain" description="Coenzyme F420 hydrogenase/dehydrogenase beta subunit C-terminal" evidence="2">
    <location>
        <begin position="171"/>
        <end position="337"/>
    </location>
</feature>
<keyword evidence="4" id="KW-1185">Reference proteome</keyword>
<proteinExistence type="predicted"/>
<dbReference type="InterPro" id="IPR007516">
    <property type="entry name" value="Co_F420_Hydgase/DH_bsu_N"/>
</dbReference>
<comment type="caution">
    <text evidence="3">The sequence shown here is derived from an EMBL/GenBank/DDBJ whole genome shotgun (WGS) entry which is preliminary data.</text>
</comment>
<feature type="domain" description="Coenzyme F420 hydrogenase/dehydrogenase beta subunit N-terminal" evidence="1">
    <location>
        <begin position="87"/>
        <end position="160"/>
    </location>
</feature>
<dbReference type="PANTHER" id="PTHR31332:SF0">
    <property type="entry name" value="7-HYDROXYMETHYL CHLOROPHYLL A REDUCTASE, CHLOROPLASTIC"/>
    <property type="match status" value="1"/>
</dbReference>
<evidence type="ECO:0000313" key="3">
    <source>
        <dbReference type="EMBL" id="MCJ2180047.1"/>
    </source>
</evidence>
<evidence type="ECO:0000313" key="4">
    <source>
        <dbReference type="Proteomes" id="UP001162880"/>
    </source>
</evidence>
<name>A0ABT0B4T0_9SPHN</name>
<accession>A0ABT0B4T0</accession>
<protein>
    <submittedName>
        <fullName evidence="3">Coenzyme F420 hydrogenase/dehydrogenase, beta subunit C-terminal domain</fullName>
    </submittedName>
</protein>